<dbReference type="GO" id="GO:0006508">
    <property type="term" value="P:proteolysis"/>
    <property type="evidence" value="ECO:0007669"/>
    <property type="project" value="UniProtKB-KW"/>
</dbReference>
<evidence type="ECO:0000256" key="2">
    <source>
        <dbReference type="ARBA" id="ARBA00005860"/>
    </source>
</evidence>
<dbReference type="InterPro" id="IPR001577">
    <property type="entry name" value="Peptidase_M8"/>
</dbReference>
<evidence type="ECO:0000256" key="7">
    <source>
        <dbReference type="ARBA" id="ARBA00023049"/>
    </source>
</evidence>
<evidence type="ECO:0000256" key="5">
    <source>
        <dbReference type="ARBA" id="ARBA00022801"/>
    </source>
</evidence>
<protein>
    <submittedName>
        <fullName evidence="9">Uncharacterized protein</fullName>
    </submittedName>
</protein>
<keyword evidence="6" id="KW-0862">Zinc</keyword>
<dbReference type="VEuPathDB" id="TrichDB:TVAG_278490"/>
<evidence type="ECO:0000313" key="10">
    <source>
        <dbReference type="Proteomes" id="UP000001542"/>
    </source>
</evidence>
<dbReference type="VEuPathDB" id="TrichDB:TVAGG3_0445920"/>
<dbReference type="EMBL" id="DS113247">
    <property type="protein sequence ID" value="EAY16083.1"/>
    <property type="molecule type" value="Genomic_DNA"/>
</dbReference>
<dbReference type="GO" id="GO:0046872">
    <property type="term" value="F:metal ion binding"/>
    <property type="evidence" value="ECO:0007669"/>
    <property type="project" value="UniProtKB-KW"/>
</dbReference>
<dbReference type="PANTHER" id="PTHR10942">
    <property type="entry name" value="LEISHMANOLYSIN-LIKE PEPTIDASE"/>
    <property type="match status" value="1"/>
</dbReference>
<evidence type="ECO:0000256" key="6">
    <source>
        <dbReference type="ARBA" id="ARBA00022833"/>
    </source>
</evidence>
<dbReference type="KEGG" id="tva:4774090"/>
<keyword evidence="4" id="KW-0479">Metal-binding</keyword>
<dbReference type="InParanoid" id="A2DU90"/>
<keyword evidence="8" id="KW-0472">Membrane</keyword>
<evidence type="ECO:0000256" key="3">
    <source>
        <dbReference type="ARBA" id="ARBA00022670"/>
    </source>
</evidence>
<dbReference type="GO" id="GO:0004222">
    <property type="term" value="F:metalloendopeptidase activity"/>
    <property type="evidence" value="ECO:0007669"/>
    <property type="project" value="InterPro"/>
</dbReference>
<sequence>MDTGNYKINWANTKPLVFGHPESINGKTIEGFAIDPPQKKFPEGYLQSSYNTVGFNYKSISNKLPIFNVSEDVCKYLEFEKYCNDKDNQFYNPNREKFVSADIISDYQKYNDQEYYCENNKAVLPGHLMDMPETEYTEDHFENLCGTYKCNGYESFEFHTVDADNKEVTYQCTKNNINESFSYPVKFISGKSHRVLKVNYCPDPERFCRTIKLDSMNFNKDPMDEKSKVLEGDPQTPPEWSLNYDDLNKEISKNKAKKAGKIVGYVMIGVAVVVIICIVVYFAYFRKKSEETHSTVVLDNLNNDRVV</sequence>
<comment type="similarity">
    <text evidence="2">Belongs to the peptidase M8 family.</text>
</comment>
<proteinExistence type="inferred from homology"/>
<dbReference type="GO" id="GO:0016020">
    <property type="term" value="C:membrane"/>
    <property type="evidence" value="ECO:0007669"/>
    <property type="project" value="InterPro"/>
</dbReference>
<evidence type="ECO:0000313" key="9">
    <source>
        <dbReference type="EMBL" id="EAY16083.1"/>
    </source>
</evidence>
<keyword evidence="10" id="KW-1185">Reference proteome</keyword>
<keyword evidence="7" id="KW-0482">Metalloprotease</keyword>
<organism evidence="9 10">
    <name type="scientific">Trichomonas vaginalis (strain ATCC PRA-98 / G3)</name>
    <dbReference type="NCBI Taxonomy" id="412133"/>
    <lineage>
        <taxon>Eukaryota</taxon>
        <taxon>Metamonada</taxon>
        <taxon>Parabasalia</taxon>
        <taxon>Trichomonadida</taxon>
        <taxon>Trichomonadidae</taxon>
        <taxon>Trichomonas</taxon>
    </lineage>
</organism>
<dbReference type="SMR" id="A2DU90"/>
<evidence type="ECO:0000256" key="8">
    <source>
        <dbReference type="SAM" id="Phobius"/>
    </source>
</evidence>
<dbReference type="Proteomes" id="UP000001542">
    <property type="component" value="Unassembled WGS sequence"/>
</dbReference>
<reference evidence="9" key="1">
    <citation type="submission" date="2006-10" db="EMBL/GenBank/DDBJ databases">
        <authorList>
            <person name="Amadeo P."/>
            <person name="Zhao Q."/>
            <person name="Wortman J."/>
            <person name="Fraser-Liggett C."/>
            <person name="Carlton J."/>
        </authorList>
    </citation>
    <scope>NUCLEOTIDE SEQUENCE</scope>
    <source>
        <strain evidence="9">G3</strain>
    </source>
</reference>
<accession>A2DU90</accession>
<keyword evidence="8" id="KW-0812">Transmembrane</keyword>
<evidence type="ECO:0000256" key="1">
    <source>
        <dbReference type="ARBA" id="ARBA00001947"/>
    </source>
</evidence>
<name>A2DU90_TRIV3</name>
<dbReference type="GO" id="GO:0007155">
    <property type="term" value="P:cell adhesion"/>
    <property type="evidence" value="ECO:0007669"/>
    <property type="project" value="InterPro"/>
</dbReference>
<gene>
    <name evidence="9" type="ORF">TVAG_278490</name>
</gene>
<dbReference type="RefSeq" id="XP_001328306.1">
    <property type="nucleotide sequence ID" value="XM_001328271.1"/>
</dbReference>
<keyword evidence="8" id="KW-1133">Transmembrane helix</keyword>
<feature type="transmembrane region" description="Helical" evidence="8">
    <location>
        <begin position="262"/>
        <end position="284"/>
    </location>
</feature>
<comment type="cofactor">
    <cofactor evidence="1">
        <name>Zn(2+)</name>
        <dbReference type="ChEBI" id="CHEBI:29105"/>
    </cofactor>
</comment>
<keyword evidence="3" id="KW-0645">Protease</keyword>
<dbReference type="PANTHER" id="PTHR10942:SF0">
    <property type="entry name" value="LEISHMANOLYSIN-LIKE PEPTIDASE"/>
    <property type="match status" value="1"/>
</dbReference>
<keyword evidence="5" id="KW-0378">Hydrolase</keyword>
<evidence type="ECO:0000256" key="4">
    <source>
        <dbReference type="ARBA" id="ARBA00022723"/>
    </source>
</evidence>
<reference evidence="9" key="2">
    <citation type="journal article" date="2007" name="Science">
        <title>Draft genome sequence of the sexually transmitted pathogen Trichomonas vaginalis.</title>
        <authorList>
            <person name="Carlton J.M."/>
            <person name="Hirt R.P."/>
            <person name="Silva J.C."/>
            <person name="Delcher A.L."/>
            <person name="Schatz M."/>
            <person name="Zhao Q."/>
            <person name="Wortman J.R."/>
            <person name="Bidwell S.L."/>
            <person name="Alsmark U.C.M."/>
            <person name="Besteiro S."/>
            <person name="Sicheritz-Ponten T."/>
            <person name="Noel C.J."/>
            <person name="Dacks J.B."/>
            <person name="Foster P.G."/>
            <person name="Simillion C."/>
            <person name="Van de Peer Y."/>
            <person name="Miranda-Saavedra D."/>
            <person name="Barton G.J."/>
            <person name="Westrop G.D."/>
            <person name="Mueller S."/>
            <person name="Dessi D."/>
            <person name="Fiori P.L."/>
            <person name="Ren Q."/>
            <person name="Paulsen I."/>
            <person name="Zhang H."/>
            <person name="Bastida-Corcuera F.D."/>
            <person name="Simoes-Barbosa A."/>
            <person name="Brown M.T."/>
            <person name="Hayes R.D."/>
            <person name="Mukherjee M."/>
            <person name="Okumura C.Y."/>
            <person name="Schneider R."/>
            <person name="Smith A.J."/>
            <person name="Vanacova S."/>
            <person name="Villalvazo M."/>
            <person name="Haas B.J."/>
            <person name="Pertea M."/>
            <person name="Feldblyum T.V."/>
            <person name="Utterback T.R."/>
            <person name="Shu C.L."/>
            <person name="Osoegawa K."/>
            <person name="de Jong P.J."/>
            <person name="Hrdy I."/>
            <person name="Horvathova L."/>
            <person name="Zubacova Z."/>
            <person name="Dolezal P."/>
            <person name="Malik S.B."/>
            <person name="Logsdon J.M. Jr."/>
            <person name="Henze K."/>
            <person name="Gupta A."/>
            <person name="Wang C.C."/>
            <person name="Dunne R.L."/>
            <person name="Upcroft J.A."/>
            <person name="Upcroft P."/>
            <person name="White O."/>
            <person name="Salzberg S.L."/>
            <person name="Tang P."/>
            <person name="Chiu C.-H."/>
            <person name="Lee Y.-S."/>
            <person name="Embley T.M."/>
            <person name="Coombs G.H."/>
            <person name="Mottram J.C."/>
            <person name="Tachezy J."/>
            <person name="Fraser-Liggett C.M."/>
            <person name="Johnson P.J."/>
        </authorList>
    </citation>
    <scope>NUCLEOTIDE SEQUENCE [LARGE SCALE GENOMIC DNA]</scope>
    <source>
        <strain evidence="9">G3</strain>
    </source>
</reference>
<dbReference type="AlphaFoldDB" id="A2DU90"/>